<dbReference type="Proteomes" id="UP000281128">
    <property type="component" value="Unassembled WGS sequence"/>
</dbReference>
<keyword evidence="1" id="KW-1133">Transmembrane helix</keyword>
<dbReference type="EMBL" id="RAPE01000001">
    <property type="protein sequence ID" value="RKF16444.1"/>
    <property type="molecule type" value="Genomic_DNA"/>
</dbReference>
<dbReference type="OrthoDB" id="7510999at2"/>
<keyword evidence="3" id="KW-1185">Reference proteome</keyword>
<keyword evidence="1" id="KW-0812">Transmembrane</keyword>
<feature type="transmembrane region" description="Helical" evidence="1">
    <location>
        <begin position="7"/>
        <end position="29"/>
    </location>
</feature>
<evidence type="ECO:0000313" key="3">
    <source>
        <dbReference type="Proteomes" id="UP000281128"/>
    </source>
</evidence>
<proteinExistence type="predicted"/>
<dbReference type="AlphaFoldDB" id="A0A3A8BAY9"/>
<keyword evidence="1" id="KW-0472">Membrane</keyword>
<protein>
    <submittedName>
        <fullName evidence="2">CTP synthetase</fullName>
    </submittedName>
</protein>
<comment type="caution">
    <text evidence="2">The sequence shown here is derived from an EMBL/GenBank/DDBJ whole genome shotgun (WGS) entry which is preliminary data.</text>
</comment>
<feature type="transmembrane region" description="Helical" evidence="1">
    <location>
        <begin position="35"/>
        <end position="54"/>
    </location>
</feature>
<organism evidence="2 3">
    <name type="scientific">Roseovarius spongiae</name>
    <dbReference type="NCBI Taxonomy" id="2320272"/>
    <lineage>
        <taxon>Bacteria</taxon>
        <taxon>Pseudomonadati</taxon>
        <taxon>Pseudomonadota</taxon>
        <taxon>Alphaproteobacteria</taxon>
        <taxon>Rhodobacterales</taxon>
        <taxon>Roseobacteraceae</taxon>
        <taxon>Roseovarius</taxon>
    </lineage>
</organism>
<reference evidence="2 3" key="1">
    <citation type="submission" date="2018-09" db="EMBL/GenBank/DDBJ databases">
        <title>Roseovarius spongiae sp. nov., isolated from a marine sponge.</title>
        <authorList>
            <person name="Zhuang L."/>
            <person name="Luo L."/>
        </authorList>
    </citation>
    <scope>NUCLEOTIDE SEQUENCE [LARGE SCALE GENOMIC DNA]</scope>
    <source>
        <strain evidence="2 3">HN-E21</strain>
    </source>
</reference>
<evidence type="ECO:0000313" key="2">
    <source>
        <dbReference type="EMBL" id="RKF16444.1"/>
    </source>
</evidence>
<name>A0A3A8BAY9_9RHOB</name>
<sequence>MLWLTFVVHLFVGTTLAGIGVIAALVAGFTGSGGVVWGAVIGYLFSLPVAFLVARQLWRNK</sequence>
<evidence type="ECO:0000256" key="1">
    <source>
        <dbReference type="SAM" id="Phobius"/>
    </source>
</evidence>
<dbReference type="RefSeq" id="WP_121163479.1">
    <property type="nucleotide sequence ID" value="NZ_RAPE01000001.1"/>
</dbReference>
<accession>A0A3A8BAY9</accession>
<gene>
    <name evidence="2" type="ORF">D6850_02505</name>
</gene>